<dbReference type="Proteomes" id="UP000286806">
    <property type="component" value="Unassembled WGS sequence"/>
</dbReference>
<keyword evidence="2" id="KW-1185">Reference proteome</keyword>
<gene>
    <name evidence="1" type="ORF">SFMTTN_2961</name>
</gene>
<organism evidence="1 2">
    <name type="scientific">Sulfuriferula multivorans</name>
    <dbReference type="NCBI Taxonomy" id="1559896"/>
    <lineage>
        <taxon>Bacteria</taxon>
        <taxon>Pseudomonadati</taxon>
        <taxon>Pseudomonadota</taxon>
        <taxon>Betaproteobacteria</taxon>
        <taxon>Nitrosomonadales</taxon>
        <taxon>Sulfuricellaceae</taxon>
        <taxon>Sulfuriferula</taxon>
    </lineage>
</organism>
<name>A0A401JYT7_9PROT</name>
<comment type="caution">
    <text evidence="1">The sequence shown here is derived from an EMBL/GenBank/DDBJ whole genome shotgun (WGS) entry which is preliminary data.</text>
</comment>
<protein>
    <submittedName>
        <fullName evidence="1">Uncharacterized protein</fullName>
    </submittedName>
</protein>
<evidence type="ECO:0000313" key="1">
    <source>
        <dbReference type="EMBL" id="GCB02142.1"/>
    </source>
</evidence>
<evidence type="ECO:0000313" key="2">
    <source>
        <dbReference type="Proteomes" id="UP000286806"/>
    </source>
</evidence>
<proteinExistence type="predicted"/>
<sequence length="51" mass="5793">MPPALVETPIPVSIRTRPIGRVMPGDLLNQIRLYVVSIRTRPIGRVMRSRI</sequence>
<accession>A0A401JYT7</accession>
<reference evidence="1 2" key="1">
    <citation type="journal article" date="2019" name="Front. Microbiol.">
        <title>Genomes of Neutrophilic Sulfur-Oxidizing Chemolithoautotrophs Representing 9 Proteobacterial Species From 8 Genera.</title>
        <authorList>
            <person name="Watanabe T."/>
            <person name="Kojima H."/>
            <person name="Umezawa K."/>
            <person name="Hori C."/>
            <person name="Takasuka T.E."/>
            <person name="Kato Y."/>
            <person name="Fukui M."/>
        </authorList>
    </citation>
    <scope>NUCLEOTIDE SEQUENCE [LARGE SCALE GENOMIC DNA]</scope>
    <source>
        <strain evidence="1 2">TTN</strain>
    </source>
</reference>
<dbReference type="AlphaFoldDB" id="A0A401JYT7"/>
<dbReference type="EMBL" id="BGOW01000036">
    <property type="protein sequence ID" value="GCB02142.1"/>
    <property type="molecule type" value="Genomic_DNA"/>
</dbReference>